<evidence type="ECO:0000313" key="10">
    <source>
        <dbReference type="RefSeq" id="XP_030643451.1"/>
    </source>
</evidence>
<dbReference type="FunFam" id="2.60.40.10:FF:000142">
    <property type="entry name" value="V-set domain-containing T-cell activation inhibitor 1"/>
    <property type="match status" value="1"/>
</dbReference>
<keyword evidence="9" id="KW-1185">Reference proteome</keyword>
<evidence type="ECO:0000259" key="8">
    <source>
        <dbReference type="PROSITE" id="PS50835"/>
    </source>
</evidence>
<organism evidence="9 10">
    <name type="scientific">Chanos chanos</name>
    <name type="common">Milkfish</name>
    <name type="synonym">Mugil chanos</name>
    <dbReference type="NCBI Taxonomy" id="29144"/>
    <lineage>
        <taxon>Eukaryota</taxon>
        <taxon>Metazoa</taxon>
        <taxon>Chordata</taxon>
        <taxon>Craniata</taxon>
        <taxon>Vertebrata</taxon>
        <taxon>Euteleostomi</taxon>
        <taxon>Actinopterygii</taxon>
        <taxon>Neopterygii</taxon>
        <taxon>Teleostei</taxon>
        <taxon>Ostariophysi</taxon>
        <taxon>Gonorynchiformes</taxon>
        <taxon>Chanidae</taxon>
        <taxon>Chanos</taxon>
    </lineage>
</organism>
<keyword evidence="4" id="KW-1015">Disulfide bond</keyword>
<dbReference type="GO" id="GO:0009897">
    <property type="term" value="C:external side of plasma membrane"/>
    <property type="evidence" value="ECO:0007669"/>
    <property type="project" value="TreeGrafter"/>
</dbReference>
<evidence type="ECO:0000256" key="6">
    <source>
        <dbReference type="ARBA" id="ARBA00023319"/>
    </source>
</evidence>
<feature type="domain" description="Ig-like" evidence="8">
    <location>
        <begin position="50"/>
        <end position="147"/>
    </location>
</feature>
<keyword evidence="3 7" id="KW-0472">Membrane</keyword>
<dbReference type="OrthoDB" id="8901134at2759"/>
<dbReference type="Proteomes" id="UP000504632">
    <property type="component" value="Chromosome 10"/>
</dbReference>
<dbReference type="GO" id="GO:0050863">
    <property type="term" value="P:regulation of T cell activation"/>
    <property type="evidence" value="ECO:0007669"/>
    <property type="project" value="UniProtKB-ARBA"/>
</dbReference>
<proteinExistence type="predicted"/>
<keyword evidence="5" id="KW-0325">Glycoprotein</keyword>
<dbReference type="InterPro" id="IPR050504">
    <property type="entry name" value="IgSF_BTN/MOG"/>
</dbReference>
<dbReference type="RefSeq" id="XP_030643451.1">
    <property type="nucleotide sequence ID" value="XM_030787591.1"/>
</dbReference>
<dbReference type="Gene3D" id="2.60.40.10">
    <property type="entry name" value="Immunoglobulins"/>
    <property type="match status" value="2"/>
</dbReference>
<dbReference type="SMART" id="SM00408">
    <property type="entry name" value="IGc2"/>
    <property type="match status" value="1"/>
</dbReference>
<name>A0A6J2WJD9_CHACN</name>
<reference evidence="10" key="1">
    <citation type="submission" date="2025-08" db="UniProtKB">
        <authorList>
            <consortium name="RefSeq"/>
        </authorList>
    </citation>
    <scope>IDENTIFICATION</scope>
</reference>
<dbReference type="PROSITE" id="PS50835">
    <property type="entry name" value="IG_LIKE"/>
    <property type="match status" value="1"/>
</dbReference>
<keyword evidence="6" id="KW-0393">Immunoglobulin domain</keyword>
<keyword evidence="7" id="KW-1133">Transmembrane helix</keyword>
<evidence type="ECO:0000313" key="9">
    <source>
        <dbReference type="Proteomes" id="UP000504632"/>
    </source>
</evidence>
<dbReference type="CTD" id="79679"/>
<feature type="transmembrane region" description="Helical" evidence="7">
    <location>
        <begin position="7"/>
        <end position="31"/>
    </location>
</feature>
<dbReference type="GO" id="GO:0005102">
    <property type="term" value="F:signaling receptor binding"/>
    <property type="evidence" value="ECO:0007669"/>
    <property type="project" value="TreeGrafter"/>
</dbReference>
<dbReference type="AlphaFoldDB" id="A0A6J2WJD9"/>
<dbReference type="SMART" id="SM00406">
    <property type="entry name" value="IGv"/>
    <property type="match status" value="1"/>
</dbReference>
<dbReference type="PANTHER" id="PTHR24100">
    <property type="entry name" value="BUTYROPHILIN"/>
    <property type="match status" value="1"/>
</dbReference>
<dbReference type="InterPro" id="IPR036179">
    <property type="entry name" value="Ig-like_dom_sf"/>
</dbReference>
<dbReference type="InterPro" id="IPR013783">
    <property type="entry name" value="Ig-like_fold"/>
</dbReference>
<accession>A0A6J2WJD9</accession>
<sequence>MASFGQIIFWGMIVLIFIISGLIILILALAFSVSNGFVESSDLFPVGNLGQDVILHCRFNPSSGTGVKMNDVSITWEKKGLSGVVYQYKNGAAQLKDQNPLFTERTQLFTDFITLGNASLLLRSVRMEDAGVYQCSVSAPASRGTISVHLRVAAFSAPTFTISNTSLTAEAQRWLPKPDVSWSDYAGNPLNASTHFYNNSAGILRIVSTLQDPVRMDDTYTCVIQNILVKAVSQATLTDDMIYSGCPSRYMNYRHWP</sequence>
<dbReference type="GO" id="GO:0001817">
    <property type="term" value="P:regulation of cytokine production"/>
    <property type="evidence" value="ECO:0007669"/>
    <property type="project" value="TreeGrafter"/>
</dbReference>
<dbReference type="InterPro" id="IPR013106">
    <property type="entry name" value="Ig_V-set"/>
</dbReference>
<evidence type="ECO:0000256" key="3">
    <source>
        <dbReference type="ARBA" id="ARBA00023136"/>
    </source>
</evidence>
<keyword evidence="7" id="KW-0812">Transmembrane</keyword>
<evidence type="ECO:0000256" key="4">
    <source>
        <dbReference type="ARBA" id="ARBA00023157"/>
    </source>
</evidence>
<gene>
    <name evidence="10" type="primary">vtcn1</name>
</gene>
<keyword evidence="2" id="KW-0732">Signal</keyword>
<comment type="subcellular location">
    <subcellularLocation>
        <location evidence="1">Membrane</location>
    </subcellularLocation>
</comment>
<dbReference type="GO" id="GO:1903037">
    <property type="term" value="P:regulation of leukocyte cell-cell adhesion"/>
    <property type="evidence" value="ECO:0007669"/>
    <property type="project" value="UniProtKB-ARBA"/>
</dbReference>
<evidence type="ECO:0000256" key="1">
    <source>
        <dbReference type="ARBA" id="ARBA00004370"/>
    </source>
</evidence>
<evidence type="ECO:0000256" key="2">
    <source>
        <dbReference type="ARBA" id="ARBA00022729"/>
    </source>
</evidence>
<dbReference type="SUPFAM" id="SSF48726">
    <property type="entry name" value="Immunoglobulin"/>
    <property type="match status" value="2"/>
</dbReference>
<dbReference type="GO" id="GO:0050852">
    <property type="term" value="P:T cell receptor signaling pathway"/>
    <property type="evidence" value="ECO:0007669"/>
    <property type="project" value="TreeGrafter"/>
</dbReference>
<dbReference type="GeneID" id="115823531"/>
<dbReference type="InterPro" id="IPR007110">
    <property type="entry name" value="Ig-like_dom"/>
</dbReference>
<dbReference type="InterPro" id="IPR003598">
    <property type="entry name" value="Ig_sub2"/>
</dbReference>
<dbReference type="InParanoid" id="A0A6J2WJD9"/>
<evidence type="ECO:0000256" key="5">
    <source>
        <dbReference type="ARBA" id="ARBA00023180"/>
    </source>
</evidence>
<evidence type="ECO:0000256" key="7">
    <source>
        <dbReference type="SAM" id="Phobius"/>
    </source>
</evidence>
<dbReference type="InterPro" id="IPR003599">
    <property type="entry name" value="Ig_sub"/>
</dbReference>
<protein>
    <submittedName>
        <fullName evidence="10">V-set domain-containing T-cell activation inhibitor 1</fullName>
    </submittedName>
</protein>
<dbReference type="SMART" id="SM00409">
    <property type="entry name" value="IG"/>
    <property type="match status" value="1"/>
</dbReference>
<dbReference type="Pfam" id="PF07686">
    <property type="entry name" value="V-set"/>
    <property type="match status" value="1"/>
</dbReference>
<dbReference type="PANTHER" id="PTHR24100:SF0">
    <property type="entry name" value="V-SET DOMAIN-CONTAINING T-CELL ACTIVATION INHIBITOR 1"/>
    <property type="match status" value="1"/>
</dbReference>